<name>A0AAV2ZAT4_9STRA</name>
<dbReference type="Gene3D" id="2.40.50.40">
    <property type="match status" value="1"/>
</dbReference>
<dbReference type="InterPro" id="IPR023780">
    <property type="entry name" value="Chromo_domain"/>
</dbReference>
<reference evidence="2" key="1">
    <citation type="submission" date="2022-11" db="EMBL/GenBank/DDBJ databases">
        <authorList>
            <person name="Morgan W.R."/>
            <person name="Tartar A."/>
        </authorList>
    </citation>
    <scope>NUCLEOTIDE SEQUENCE</scope>
    <source>
        <strain evidence="2">ARSEF 373</strain>
    </source>
</reference>
<organism evidence="2 3">
    <name type="scientific">Lagenidium giganteum</name>
    <dbReference type="NCBI Taxonomy" id="4803"/>
    <lineage>
        <taxon>Eukaryota</taxon>
        <taxon>Sar</taxon>
        <taxon>Stramenopiles</taxon>
        <taxon>Oomycota</taxon>
        <taxon>Peronosporomycetes</taxon>
        <taxon>Pythiales</taxon>
        <taxon>Pythiaceae</taxon>
    </lineage>
</organism>
<dbReference type="EMBL" id="DAKRPA010000007">
    <property type="protein sequence ID" value="DBA04541.1"/>
    <property type="molecule type" value="Genomic_DNA"/>
</dbReference>
<accession>A0AAV2ZAT4</accession>
<comment type="caution">
    <text evidence="2">The sequence shown here is derived from an EMBL/GenBank/DDBJ whole genome shotgun (WGS) entry which is preliminary data.</text>
</comment>
<dbReference type="InterPro" id="IPR000953">
    <property type="entry name" value="Chromo/chromo_shadow_dom"/>
</dbReference>
<evidence type="ECO:0000313" key="2">
    <source>
        <dbReference type="EMBL" id="DBA04541.1"/>
    </source>
</evidence>
<gene>
    <name evidence="2" type="ORF">N0F65_011089</name>
</gene>
<keyword evidence="3" id="KW-1185">Reference proteome</keyword>
<sequence>MVRSNNGRSRSVARTNDAQTLRRWLRHIVETKSSTPTTKRVTESIVRLLNRAQATFQMVDASRESLLFSLEFPSVINPGVEATPDVTKKEAADLTKLSPDTVELSTRSPSRSLIDLLHHAGHSTTASHQLEETNDNHRANHFVRDGPAPLIDSTGERRWIVESILGHEDRVPYHAPKKNVATRRGNQKNQRAKKTVRYYLVHWLGYPHDSDTWELGSNLVADVPGLVQRYEDQLHQQYAQRA</sequence>
<dbReference type="Pfam" id="PF00385">
    <property type="entry name" value="Chromo"/>
    <property type="match status" value="1"/>
</dbReference>
<dbReference type="SUPFAM" id="SSF54160">
    <property type="entry name" value="Chromo domain-like"/>
    <property type="match status" value="1"/>
</dbReference>
<dbReference type="SMART" id="SM00298">
    <property type="entry name" value="CHROMO"/>
    <property type="match status" value="1"/>
</dbReference>
<proteinExistence type="predicted"/>
<dbReference type="CDD" id="cd00024">
    <property type="entry name" value="CD_CSD"/>
    <property type="match status" value="1"/>
</dbReference>
<reference evidence="2" key="2">
    <citation type="journal article" date="2023" name="Microbiol Resour">
        <title>Decontamination and Annotation of the Draft Genome Sequence of the Oomycete Lagenidium giganteum ARSEF 373.</title>
        <authorList>
            <person name="Morgan W.R."/>
            <person name="Tartar A."/>
        </authorList>
    </citation>
    <scope>NUCLEOTIDE SEQUENCE</scope>
    <source>
        <strain evidence="2">ARSEF 373</strain>
    </source>
</reference>
<protein>
    <recommendedName>
        <fullName evidence="1">Chromo domain-containing protein</fullName>
    </recommendedName>
</protein>
<dbReference type="AlphaFoldDB" id="A0AAV2ZAT4"/>
<evidence type="ECO:0000259" key="1">
    <source>
        <dbReference type="PROSITE" id="PS50013"/>
    </source>
</evidence>
<feature type="domain" description="Chromo" evidence="1">
    <location>
        <begin position="159"/>
        <end position="242"/>
    </location>
</feature>
<dbReference type="Proteomes" id="UP001146120">
    <property type="component" value="Unassembled WGS sequence"/>
</dbReference>
<dbReference type="PROSITE" id="PS50013">
    <property type="entry name" value="CHROMO_2"/>
    <property type="match status" value="1"/>
</dbReference>
<dbReference type="InterPro" id="IPR016197">
    <property type="entry name" value="Chromo-like_dom_sf"/>
</dbReference>
<evidence type="ECO:0000313" key="3">
    <source>
        <dbReference type="Proteomes" id="UP001146120"/>
    </source>
</evidence>